<feature type="signal peptide" evidence="1">
    <location>
        <begin position="1"/>
        <end position="29"/>
    </location>
</feature>
<accession>A0A0L0FC03</accession>
<gene>
    <name evidence="2" type="ORF">SARC_13162</name>
</gene>
<feature type="chain" id="PRO_5005538620" evidence="1">
    <location>
        <begin position="30"/>
        <end position="85"/>
    </location>
</feature>
<keyword evidence="1" id="KW-0732">Signal</keyword>
<proteinExistence type="predicted"/>
<dbReference type="EMBL" id="KQ244556">
    <property type="protein sequence ID" value="KNC74285.1"/>
    <property type="molecule type" value="Genomic_DNA"/>
</dbReference>
<evidence type="ECO:0000256" key="1">
    <source>
        <dbReference type="SAM" id="SignalP"/>
    </source>
</evidence>
<dbReference type="Proteomes" id="UP000054560">
    <property type="component" value="Unassembled WGS sequence"/>
</dbReference>
<dbReference type="AlphaFoldDB" id="A0A0L0FC03"/>
<protein>
    <submittedName>
        <fullName evidence="2">Uncharacterized protein</fullName>
    </submittedName>
</protein>
<dbReference type="RefSeq" id="XP_014148187.1">
    <property type="nucleotide sequence ID" value="XM_014292712.1"/>
</dbReference>
<sequence length="85" mass="8914">MHKPRTNPATMKQFTQAVMLSALVTLANSQPTNSAVDETAAADTDVGSSTSFLPCSTTTNVTAEDADTSPRGYVRYGIGVCVTWG</sequence>
<evidence type="ECO:0000313" key="3">
    <source>
        <dbReference type="Proteomes" id="UP000054560"/>
    </source>
</evidence>
<keyword evidence="3" id="KW-1185">Reference proteome</keyword>
<evidence type="ECO:0000313" key="2">
    <source>
        <dbReference type="EMBL" id="KNC74285.1"/>
    </source>
</evidence>
<dbReference type="GeneID" id="25913666"/>
<reference evidence="2 3" key="1">
    <citation type="submission" date="2011-02" db="EMBL/GenBank/DDBJ databases">
        <title>The Genome Sequence of Sphaeroforma arctica JP610.</title>
        <authorList>
            <consortium name="The Broad Institute Genome Sequencing Platform"/>
            <person name="Russ C."/>
            <person name="Cuomo C."/>
            <person name="Young S.K."/>
            <person name="Zeng Q."/>
            <person name="Gargeya S."/>
            <person name="Alvarado L."/>
            <person name="Berlin A."/>
            <person name="Chapman S.B."/>
            <person name="Chen Z."/>
            <person name="Freedman E."/>
            <person name="Gellesch M."/>
            <person name="Goldberg J."/>
            <person name="Griggs A."/>
            <person name="Gujja S."/>
            <person name="Heilman E."/>
            <person name="Heiman D."/>
            <person name="Howarth C."/>
            <person name="Mehta T."/>
            <person name="Neiman D."/>
            <person name="Pearson M."/>
            <person name="Roberts A."/>
            <person name="Saif S."/>
            <person name="Shea T."/>
            <person name="Shenoy N."/>
            <person name="Sisk P."/>
            <person name="Stolte C."/>
            <person name="Sykes S."/>
            <person name="White J."/>
            <person name="Yandava C."/>
            <person name="Burger G."/>
            <person name="Gray M.W."/>
            <person name="Holland P.W.H."/>
            <person name="King N."/>
            <person name="Lang F.B.F."/>
            <person name="Roger A.J."/>
            <person name="Ruiz-Trillo I."/>
            <person name="Haas B."/>
            <person name="Nusbaum C."/>
            <person name="Birren B."/>
        </authorList>
    </citation>
    <scope>NUCLEOTIDE SEQUENCE [LARGE SCALE GENOMIC DNA]</scope>
    <source>
        <strain evidence="2 3">JP610</strain>
    </source>
</reference>
<name>A0A0L0FC03_9EUKA</name>
<organism evidence="2 3">
    <name type="scientific">Sphaeroforma arctica JP610</name>
    <dbReference type="NCBI Taxonomy" id="667725"/>
    <lineage>
        <taxon>Eukaryota</taxon>
        <taxon>Ichthyosporea</taxon>
        <taxon>Ichthyophonida</taxon>
        <taxon>Sphaeroforma</taxon>
    </lineage>
</organism>